<feature type="signal peptide" evidence="1">
    <location>
        <begin position="1"/>
        <end position="21"/>
    </location>
</feature>
<protein>
    <submittedName>
        <fullName evidence="2">Putative lipoprotein</fullName>
    </submittedName>
</protein>
<dbReference type="PATRIC" id="fig|13690.10.peg.2381"/>
<sequence>MTRHRLWTVLTLPILLSAALAACSGEKSSPAENAADNAVNAVENAMANAANATNAAAPRADAFSQYVGKYPFDKVGAHSWNDDPAVVAAVKAAVADKAVRKWVLEDGGPSSPIATVDGKVAAWSCETHNCGPRQWLTLVDPASGTAEVCYYDEAVDAQSTRWFKAGQEEKRPGQCPQISS</sequence>
<evidence type="ECO:0000256" key="1">
    <source>
        <dbReference type="SAM" id="SignalP"/>
    </source>
</evidence>
<keyword evidence="2" id="KW-0449">Lipoprotein</keyword>
<gene>
    <name evidence="2" type="ORF">CP98_02320</name>
</gene>
<proteinExistence type="predicted"/>
<dbReference type="Gene3D" id="3.40.1420.10">
    <property type="entry name" value="Inhibitor of vertebrate lysozyme"/>
    <property type="match status" value="1"/>
</dbReference>
<dbReference type="SUPFAM" id="SSF89872">
    <property type="entry name" value="Inhibitor of vertebrate lysozyme, Ivy"/>
    <property type="match status" value="1"/>
</dbReference>
<dbReference type="InterPro" id="IPR036501">
    <property type="entry name" value="Inhibitor_vert_lysozyme_sf"/>
</dbReference>
<organism evidence="2 3">
    <name type="scientific">Sphingobium yanoikuyae</name>
    <name type="common">Sphingomonas yanoikuyae</name>
    <dbReference type="NCBI Taxonomy" id="13690"/>
    <lineage>
        <taxon>Bacteria</taxon>
        <taxon>Pseudomonadati</taxon>
        <taxon>Pseudomonadota</taxon>
        <taxon>Alphaproteobacteria</taxon>
        <taxon>Sphingomonadales</taxon>
        <taxon>Sphingomonadaceae</taxon>
        <taxon>Sphingobium</taxon>
    </lineage>
</organism>
<name>A0A084ELU7_SPHYA</name>
<dbReference type="EMBL" id="JGVR01000012">
    <property type="protein sequence ID" value="KEZ18939.1"/>
    <property type="molecule type" value="Genomic_DNA"/>
</dbReference>
<dbReference type="AlphaFoldDB" id="A0A084ELU7"/>
<comment type="caution">
    <text evidence="2">The sequence shown here is derived from an EMBL/GenBank/DDBJ whole genome shotgun (WGS) entry which is preliminary data.</text>
</comment>
<reference evidence="2 3" key="1">
    <citation type="submission" date="2014-03" db="EMBL/GenBank/DDBJ databases">
        <title>Genome sequence of Sphingobium yanoikuyae B1.</title>
        <authorList>
            <person name="Gan H.M."/>
            <person name="Gan H.Y."/>
            <person name="Savka M.A."/>
        </authorList>
    </citation>
    <scope>NUCLEOTIDE SEQUENCE [LARGE SCALE GENOMIC DNA]</scope>
    <source>
        <strain evidence="2 3">B1</strain>
    </source>
</reference>
<evidence type="ECO:0000313" key="3">
    <source>
        <dbReference type="Proteomes" id="UP000028534"/>
    </source>
</evidence>
<evidence type="ECO:0000313" key="2">
    <source>
        <dbReference type="EMBL" id="KEZ18939.1"/>
    </source>
</evidence>
<keyword evidence="1" id="KW-0732">Signal</keyword>
<feature type="chain" id="PRO_5001774329" evidence="1">
    <location>
        <begin position="22"/>
        <end position="180"/>
    </location>
</feature>
<dbReference type="PROSITE" id="PS51257">
    <property type="entry name" value="PROKAR_LIPOPROTEIN"/>
    <property type="match status" value="1"/>
</dbReference>
<dbReference type="Proteomes" id="UP000028534">
    <property type="component" value="Unassembled WGS sequence"/>
</dbReference>
<dbReference type="RefSeq" id="WP_037519478.1">
    <property type="nucleotide sequence ID" value="NZ_JGVR01000012.1"/>
</dbReference>
<accession>A0A084ELU7</accession>
<dbReference type="eggNOG" id="ENOG502ZIK1">
    <property type="taxonomic scope" value="Bacteria"/>
</dbReference>